<dbReference type="InterPro" id="IPR031248">
    <property type="entry name" value="RNF213"/>
</dbReference>
<organism evidence="4 5">
    <name type="scientific">Triparma retinervis</name>
    <dbReference type="NCBI Taxonomy" id="2557542"/>
    <lineage>
        <taxon>Eukaryota</taxon>
        <taxon>Sar</taxon>
        <taxon>Stramenopiles</taxon>
        <taxon>Ochrophyta</taxon>
        <taxon>Bolidophyceae</taxon>
        <taxon>Parmales</taxon>
        <taxon>Triparmaceae</taxon>
        <taxon>Triparma</taxon>
    </lineage>
</organism>
<dbReference type="EMBL" id="BRXZ01004345">
    <property type="protein sequence ID" value="GMH47079.1"/>
    <property type="molecule type" value="Genomic_DNA"/>
</dbReference>
<dbReference type="OrthoDB" id="2423195at2759"/>
<feature type="coiled-coil region" evidence="1">
    <location>
        <begin position="4745"/>
        <end position="4775"/>
    </location>
</feature>
<keyword evidence="1" id="KW-0175">Coiled coil</keyword>
<evidence type="ECO:0000259" key="3">
    <source>
        <dbReference type="PROSITE" id="PS50234"/>
    </source>
</evidence>
<dbReference type="Proteomes" id="UP001165082">
    <property type="component" value="Unassembled WGS sequence"/>
</dbReference>
<feature type="region of interest" description="Disordered" evidence="2">
    <location>
        <begin position="4833"/>
        <end position="4862"/>
    </location>
</feature>
<dbReference type="PANTHER" id="PTHR22605:SF1">
    <property type="entry name" value="RZ-TYPE DOMAIN-CONTAINING PROTEIN"/>
    <property type="match status" value="1"/>
</dbReference>
<dbReference type="SUPFAM" id="SSF52540">
    <property type="entry name" value="P-loop containing nucleoside triphosphate hydrolases"/>
    <property type="match status" value="1"/>
</dbReference>
<feature type="region of interest" description="Disordered" evidence="2">
    <location>
        <begin position="4905"/>
        <end position="4974"/>
    </location>
</feature>
<dbReference type="InterPro" id="IPR002035">
    <property type="entry name" value="VWF_A"/>
</dbReference>
<sequence length="5134" mass="578274">MTNFCIKDSKKNETIKGLTGEACDSDFSKSTLADALENPEFDLKRGEGVPLIYARIMPGKKKGKKKEKPDPVLENHQKSKDPRDIKGAILCIQIVSLGKVLTITLDPELTTPTTPKATQPTTPSSGGFFQVVRGVGSSLKQTFLGLSFDVKKRLTEVNNFSLPSTLTEYESILENFDESVKEDSSERSTEIKGLRSFINESPKSIVLLPIVAHENVLLGFRDIVEKWIREPHWDYGGIDEYEKNLQAVKEACSRRSHNVLLRSSGNILRSYRSSSNTFHSSLTAAFTILTLEGQDADIANLPKKLEMEMHTQYSTVLPSLLHFCEKAAPLLKVSSRSRQLLDIALLGTKSVEDVETVLLSIVRLATESSTRVSTDLASEFDDEVGASSRPPALQLDSNHVEHIRDAIGKSNKLIDVQNLIKFTEVLSKFEGASQLISDIVRRFLPYNPTDGWARLLEARLYVGDTHPLGNELITAFKDRISFDLKMLTPSPKFVYSQLKMGYAQLSELVQVEDVLECSEEATSSTVKMLLPDLLPWLQIFSWLFSSLQQQAEGSMRLERVFASFFRKARRDNYSSVEVFQATLEILMKDSSLDLPENAPWEIVFTDFDKVISQKFHFQKLDKCAPALLVPSSKLLEEIAKVFFNRINAEDVNSVVILTRAVEVLNTRRLSQNMRKLCLDLLRERIEKKLKHPTMKKLIDSPLVKELFNLGEDREGVLGAIKPIIDVCSEFVERIKTEEASFKFVRGVDNSYCFNQVMDLRFGTARTSDKFTFTDLKKYKDKLKDSKKSLLDNLQVDAGEGEGVAKLARLVASYGSSGDETVDELLSTLVLEETNDDSISSFKYATATMERLNASPLKFLVEINAKVSSFRGRIDPKDLRRIAYLDIKESMIWAHMHREEKDKKSTVPDSTSPLLLENMPELVLYKLKTMTDPANVKFGEVKELAKSLGSEKNMRGEFRKIFQCFGVGEASLDFDVILRLASLAHPLQCFIIVCNDDFRDIACRNDDGLKKLKEYSDALEHADTEMSNFTIEECEQRERQIIKILCGGKTNTDELLTILQLFVALRNSEEFWKFVVDVQEWHGDAGIETFNGMYENVTNIKIDAFSSSILNGLRNAVAYISSVVEYRGKGEIAEFISSLNSSLDTKSGGNFIELKEMEKYMEYIEQWFSGTGSGEEIVFHFDTIQATGEYDFDALERSTPLLRYTVSERVREKVGDDLINAINVLGFDQNDNNSEENDGRANDIKIFMRKHQLYCLTFEIMQELAKLGHPDVTFAPAKLSSQSVADVKAFNEMFSQRLTDWRLRINELRFRSRLLLLYTTSESLTMYKLMSDLSHRSVELNSMVHSRLGRCKIDAEDIETAKSSSEEVFWPAIVTGVLAIKAPESLPITTMSKVPLSSTKIHVLDCNRRENVLRLLLYLYGNRRPEGFEVFSCSPTTKDDDVQVFLERAAAFPERIYTLIDADKLPLAAQELVLRFLLKQKDCSLSFHILQSSPTILHATQFVSQKVWDFGDSSSVRDLPTVEMMERIYKQVRQMKVTTITSDRCSTGKTRHAKKLMCEWPENQRFVFSINEHFDLHEVIDRLFAIIKKCKQPAVLLFQVHLAPQQQKIWEALMLSLTDFFYALIVMNSVNDNSTSSIFHLPDDHKWTIFVELPSSSDNDSSKAVLRNIPVLHFCGEIVHPPDEFDITDEARVVCKYLHAHKEGEIDKQFSGAAAVGTRQIVAVLDDSGSMNGNRTRAAVESLKDLVANLGDEDEISLFRFDNSLELPPKIDRSTIANLGRPRINDIIDTCLQPRQGGTCLWSALQQILNQFVNAQGETWIVCLTDGESADSHEAFVADFCNPFAQKPNTHLILIGVGLQASRVDFYTSVCTKFGSDPLGEYVQCGTSPQAIAEAFAEVKRRVSEHIEAKGEHLEGDDGKCRDLLEEYWDKYLPEGGKNNMLLRTFFVEYLWRRIDVFRKNSDFNENDKYEGLGTMLMDVMFEEIRRSLSSSDGVLDGNFQQLIYDYSVPDDPQFRLFSAKPELLTSSVRAHFRTFAPLLVLPLAEKSRDRLVLDEYLSQAITGLERDESSGKIPEIDREGFVLTIDFVAKMLNMYERLQCGLPCIIEGETGVSKTALTRMFSILLNASVKRKAKQVIEDKLSSVDATDPDALHELVNTLPSYFERPSEDFIDLVAADGAEGTDDCEDTLSLLDESESCEDLVEFLKCAKTIDTFYEMNIHSSLSSTEVVESFTKWNEVALSVEDDGLSVVVFLDEVNTASCLGLFKEISIDHTLMGEQLSRNLIVIAACNPARRDINSGHDDLGKDWALGHYQVHKLFDSMEHIKWQYGSLNKSQEEEFIQARLEMIDAKQGGGLLGKEEMGFADFVSECQEKIRDFAEEHIVKRAQSRGGTAAVSVVDDDSRLRARSAVSLRDIQRVFNLIEFFSEFPLVKDKEEQLKSDGSVLQGRDAQEQKTRRVLLLTVATCYYLRLDSEYRMKFLEHMSTKYRSSDPDQIQLEAVLGEALEEVVENTNVDETIAITQGLKENIFCTLVCSLSRIPLVIVGPPGSSKTLSVNIVTRNAMHKNSKMQFYKELPNLDVFHYQCTRMSTSSEVKHVFDRAIKRQEGQNRNQTQNLVFMDEAGLPEEDQESLKVLHYYLEGHMSTKSPVSFVAITNHVLDAAKANRCLSLIRPEPDMDELLKIAMGTIDNKDRSKDKISFSGYDEGSGSKDIVVKDFMIALCATYSKLMSGGDNGEFKWFDSFFGLRDFIYLLRAIKARSVFRESLIEMRFESLCTCFERNFNGIDRILFVSVVQEFFSKSCKVWNKHMKQRLERRGLFEIVADAFHETGSETRYKLLIDESDDDSMMRLIQIEGLLDSSKDLKVFKLSDFPEDGMLQMINVVSGVKLAAQKGSLALLSRTEKINESFYDLYNMNFKEVHSKKGVKLFANIAVGGISKPSEVHQDFKIIVHMTKKEADEAPAPFLSRFEKFKLGQSDVLEAGLGRIEPKELTECVEFARSKLRELEDTVGITSFFGAVKEKTAESVFVDMIGGGRTGSIRFNSGSGSGIEEIEGRETDNMTDVTLKPLHDNLRTFMLIDMWFSETQLRSIIATASLGDSENDDPPIDEIIKSSPAVFSNLITTTRAGKRIVQQCFLHHAVEKLLQVATPEAIFVHRNRIPPAVFQMYFQQEHFSVKSVVEQNWIGGGSFILYTRTTPALHQLPAIGFDDDMSNVDDGDRRKFCDAVHSSEDKIAYSAIIRLASFSTESSFSMAVEEFSKSNRKLLLLVVDMELATEQRVNFVRLKIESLSSKNKLVVLLLHFPASRAVLHGGYPALFLAGWEHLYIDNLGSRFVDAKMWCEAAVSGGTKMESVVTSVALRMEAFFSQSLNTVLSRFLFQGGKNRRYNSRSTSFRDRMALLVTLFDKHLGNGAEEDCLRGVCCSHFRRILEMADLTREVAQATETIVSGRSHLSLSEGLEGLMELTFCNFQAYFLSIINSGLNLEIFDGDTDTDHVTQLFINVAKALPLVPLDDLKKQDGYWWLEGDQGKQSAAADEYKVRFPFFRLLMDRLKELIRDVDLSELESTSEEETNVNEAVLAKIREKLSSDQATDVDKIVLQVSESVTNSEDLWIRFVSHYIQWELHLPITRASGLIVKWFLQVMLQGQGRDIIGLCVAGNFRSEEMTRTILSFELVAHVVSEGGLTDDVVSLNAEGDIMLLTIDGFYEALVGGIGATEFKDNHLDRVGAFLSNISSWTVGDVSQESMQKLDVLNIIMALGWGEAGRVAEMLKQEDTRGDVGRGRADQQLISSDAMLGKIMELTGEDAAAMESCLQWWFCKWRKARVDAQVLEKAYGKILECIKLGTVSESFAMVIIEGLMYDSSKQEDPDTKGLKLFSNALERSDSKYAPDWLLRDGEAEPDEAGNELRDVQNSEHLKALKADSLADAARTSMANEYHALAHAYATAAAKYGAVMLDGVRKFVEDHEDRHRSTNAFTYHCTDASFAGGSSLENSLLLVTIRHEMLGSRNLTQLARALNGLLSDGTKRANRLDNVTPYASSIRVMASTIIFIGAAAKRIAAGEILGPMEEKVLFCVVLNEALLFQEFLFESICMHAGGEGRLREFLSSTEWPFCTVWKMAFGLGGLGNDLRAKNERLTRLEGELRDIEAELQRKRDLAFHNPPRNGFCSHCGTYAEVKDFNCQNIVCGQFDAHQGVVATGNLGCGRGISLTRGGGDGFHVPWRPWQETQEDRADLGRVQAEIRDIQEELRRDADLDNAALSLRTRYNTFAALAKKIHFHPAVHESDTDTGTMIVRRDVLHRVLMDAKGHRVEELQRNGICRDDAVRGADNELSPEELSLHKFMGIRMYIPHLHFLPSYIAFYTWLHTYLANRVTEERARTLTVGQIFSLMERRFDQGQFRAVQENWESVKVGFNKFLDFNGSEVELVCGNDIVKLEELKDSTPVLRLLTTSTTAGEDGLIENDMLFAVIYDLVKKQNDFLRSINSDGEIAASCVDKGCILSDYDTGSSFFELVLGYWRPSREVTDNPFDVIGLARALQHRFLRKLKFVNRVKFEVGSETVSMQRPFQFRAGKSVAGNGGTTGTEGAGASHALAVEYIKNHCDPEQVELCETLYETAYNLFKCANRESMELTLSGLKMAVEWRSSKGHARGLLSVADKATLRHELKGLLGNDSDLDDDLLALISGNDVGEQNFLDESQTRFYLDEVTRHNAVAFSDFISYMIETGSFDFIPPISGRDSFISLRQVIPQEKRERLEREALQLQVEKLEELAKELAFAEGKPELASCADAKMTVKEFLCDILCTYDQVDDAGVLNVFGGLHLTQYVQIRQMIRETCSTKDSEAAAKASHEEGGERGEEGEGERAKWKFSDTEGYGMDVSFASNGNDGDEEKDNIINQFFDEDFESDIPMKGEADERDEGEGADLVVEMPDLTDEDEVREGEGKGEKKDKKTKPKKRYEDDSSEEEDEESGEEEEEGDILPVLEVTQAEEGELEQVVEEIRPPARHDDIVINTSMQPPTQVIQQNTAAAFAQAAQMVVIAAFIWLLSPVRSFTKLFRRKRELESLTVAEVSKLLERRNLRGYGNVVKSKAIDGEALVAIAEHQHEEIKAMGFDKEPFHAAKLRKIIAKIQEEGGVKEEQIE</sequence>
<gene>
    <name evidence="4" type="ORF">TrRE_jg7513</name>
</gene>
<feature type="compositionally biased region" description="Basic and acidic residues" evidence="2">
    <location>
        <begin position="67"/>
        <end position="80"/>
    </location>
</feature>
<dbReference type="InterPro" id="IPR027417">
    <property type="entry name" value="P-loop_NTPase"/>
</dbReference>
<dbReference type="InterPro" id="IPR036465">
    <property type="entry name" value="vWFA_dom_sf"/>
</dbReference>
<reference evidence="4" key="1">
    <citation type="submission" date="2022-07" db="EMBL/GenBank/DDBJ databases">
        <title>Genome analysis of Parmales, a sister group of diatoms, reveals the evolutionary specialization of diatoms from phago-mixotrophs to photoautotrophs.</title>
        <authorList>
            <person name="Ban H."/>
            <person name="Sato S."/>
            <person name="Yoshikawa S."/>
            <person name="Kazumasa Y."/>
            <person name="Nakamura Y."/>
            <person name="Ichinomiya M."/>
            <person name="Saitoh K."/>
            <person name="Sato N."/>
            <person name="Blanc-Mathieu R."/>
            <person name="Endo H."/>
            <person name="Kuwata A."/>
            <person name="Ogata H."/>
        </authorList>
    </citation>
    <scope>NUCLEOTIDE SEQUENCE</scope>
</reference>
<dbReference type="InterPro" id="IPR003593">
    <property type="entry name" value="AAA+_ATPase"/>
</dbReference>
<evidence type="ECO:0000256" key="2">
    <source>
        <dbReference type="SAM" id="MobiDB-lite"/>
    </source>
</evidence>
<name>A0A9W6ZAL1_9STRA</name>
<accession>A0A9W6ZAL1</accession>
<dbReference type="Gene3D" id="3.40.50.300">
    <property type="entry name" value="P-loop containing nucleotide triphosphate hydrolases"/>
    <property type="match status" value="1"/>
</dbReference>
<keyword evidence="5" id="KW-1185">Reference proteome</keyword>
<dbReference type="GO" id="GO:0016887">
    <property type="term" value="F:ATP hydrolysis activity"/>
    <property type="evidence" value="ECO:0007669"/>
    <property type="project" value="InterPro"/>
</dbReference>
<dbReference type="CDD" id="cd00009">
    <property type="entry name" value="AAA"/>
    <property type="match status" value="1"/>
</dbReference>
<feature type="domain" description="VWFA" evidence="3">
    <location>
        <begin position="1719"/>
        <end position="1898"/>
    </location>
</feature>
<protein>
    <recommendedName>
        <fullName evidence="3">VWFA domain-containing protein</fullName>
    </recommendedName>
</protein>
<feature type="coiled-coil region" evidence="1">
    <location>
        <begin position="4127"/>
        <end position="4154"/>
    </location>
</feature>
<evidence type="ECO:0000313" key="4">
    <source>
        <dbReference type="EMBL" id="GMH47079.1"/>
    </source>
</evidence>
<dbReference type="CDD" id="cd00198">
    <property type="entry name" value="vWFA"/>
    <property type="match status" value="1"/>
</dbReference>
<dbReference type="Gene3D" id="3.40.50.410">
    <property type="entry name" value="von Willebrand factor, type A domain"/>
    <property type="match status" value="1"/>
</dbReference>
<dbReference type="Pfam" id="PF13768">
    <property type="entry name" value="VWA_3"/>
    <property type="match status" value="1"/>
</dbReference>
<dbReference type="GO" id="GO:0004842">
    <property type="term" value="F:ubiquitin-protein transferase activity"/>
    <property type="evidence" value="ECO:0007669"/>
    <property type="project" value="InterPro"/>
</dbReference>
<proteinExistence type="predicted"/>
<evidence type="ECO:0000256" key="1">
    <source>
        <dbReference type="SAM" id="Coils"/>
    </source>
</evidence>
<dbReference type="PANTHER" id="PTHR22605">
    <property type="entry name" value="RZ-TYPE DOMAIN-CONTAINING PROTEIN"/>
    <property type="match status" value="1"/>
</dbReference>
<dbReference type="SMART" id="SM00382">
    <property type="entry name" value="AAA"/>
    <property type="match status" value="2"/>
</dbReference>
<comment type="caution">
    <text evidence="4">The sequence shown here is derived from an EMBL/GenBank/DDBJ whole genome shotgun (WGS) entry which is preliminary data.</text>
</comment>
<feature type="region of interest" description="Disordered" evidence="2">
    <location>
        <begin position="60"/>
        <end position="80"/>
    </location>
</feature>
<dbReference type="SMART" id="SM00327">
    <property type="entry name" value="VWA"/>
    <property type="match status" value="1"/>
</dbReference>
<evidence type="ECO:0000313" key="5">
    <source>
        <dbReference type="Proteomes" id="UP001165082"/>
    </source>
</evidence>
<feature type="compositionally biased region" description="Basic and acidic residues" evidence="2">
    <location>
        <begin position="4933"/>
        <end position="4942"/>
    </location>
</feature>
<feature type="compositionally biased region" description="Acidic residues" evidence="2">
    <location>
        <begin position="4954"/>
        <end position="4971"/>
    </location>
</feature>
<dbReference type="PROSITE" id="PS50234">
    <property type="entry name" value="VWFA"/>
    <property type="match status" value="1"/>
</dbReference>
<dbReference type="SUPFAM" id="SSF53300">
    <property type="entry name" value="vWA-like"/>
    <property type="match status" value="1"/>
</dbReference>